<dbReference type="InterPro" id="IPR035959">
    <property type="entry name" value="RutC-like_sf"/>
</dbReference>
<dbReference type="AlphaFoldDB" id="A0A0P0YZK1"/>
<dbReference type="RefSeq" id="WP_024350595.1">
    <property type="nucleotide sequence ID" value="NZ_BBWN01000016.1"/>
</dbReference>
<dbReference type="Gene3D" id="3.30.1330.40">
    <property type="entry name" value="RutC-like"/>
    <property type="match status" value="1"/>
</dbReference>
<sequence>MADTIASRLEAAGVTLPEAAAPAANYVPSVIYGGLLQTSGQLPLDGGKLAVSGKLGAGVSLEDGQKAARLCAINILAQAKSAVSGDWSRLGRLLKLTVFVASDAGFTEQHKVANGASDFLVEILGENGRHSRSAVGVPALPMDAAVEIEALFEVA</sequence>
<feature type="domain" description="Endoribonuclease L-PSP/chorismate mutase-like" evidence="1">
    <location>
        <begin position="7"/>
        <end position="145"/>
    </location>
</feature>
<accession>A0A0P0YZK1</accession>
<dbReference type="CDD" id="cd02199">
    <property type="entry name" value="YjgF_YER057c_UK114_like_1"/>
    <property type="match status" value="1"/>
</dbReference>
<dbReference type="PANTHER" id="PTHR43760">
    <property type="entry name" value="ENDORIBONUCLEASE-RELATED"/>
    <property type="match status" value="1"/>
</dbReference>
<dbReference type="InterPro" id="IPR013813">
    <property type="entry name" value="Endoribo_LPSP/chorism_mut-like"/>
</dbReference>
<dbReference type="Pfam" id="PF14588">
    <property type="entry name" value="YjgF_endoribonc"/>
    <property type="match status" value="1"/>
</dbReference>
<dbReference type="SUPFAM" id="SSF55298">
    <property type="entry name" value="YjgF-like"/>
    <property type="match status" value="1"/>
</dbReference>
<name>A0A0P0YZK1_9HYPH</name>
<evidence type="ECO:0000259" key="1">
    <source>
        <dbReference type="Pfam" id="PF14588"/>
    </source>
</evidence>
<dbReference type="EMBL" id="LC066374">
    <property type="protein sequence ID" value="BAT27005.1"/>
    <property type="molecule type" value="Genomic_DNA"/>
</dbReference>
<protein>
    <submittedName>
        <fullName evidence="2">Endoribonuclease L-PSP</fullName>
    </submittedName>
</protein>
<evidence type="ECO:0000313" key="2">
    <source>
        <dbReference type="EMBL" id="BAT27005.1"/>
    </source>
</evidence>
<proteinExistence type="predicted"/>
<reference evidence="2" key="1">
    <citation type="journal article" date="2015" name="Proc. Natl. Acad. Sci. U.S.A.">
        <title>Bacterial clade with the ribosomal RNA operon on a small plasmid rather than the chromosome.</title>
        <authorList>
            <person name="Anda M."/>
            <person name="Ohtsubo Y."/>
            <person name="Okubo T."/>
            <person name="Sugawara M."/>
            <person name="Nagata Y."/>
            <person name="Tsuda M."/>
            <person name="Minamisawa K."/>
            <person name="Mitsui H."/>
        </authorList>
    </citation>
    <scope>NUCLEOTIDE SEQUENCE</scope>
    <source>
        <strain evidence="2">DSM 14790</strain>
    </source>
</reference>
<organism evidence="2">
    <name type="scientific">Aurantimonas coralicida</name>
    <dbReference type="NCBI Taxonomy" id="182270"/>
    <lineage>
        <taxon>Bacteria</taxon>
        <taxon>Pseudomonadati</taxon>
        <taxon>Pseudomonadota</taxon>
        <taxon>Alphaproteobacteria</taxon>
        <taxon>Hyphomicrobiales</taxon>
        <taxon>Aurantimonadaceae</taxon>
        <taxon>Aurantimonas</taxon>
    </lineage>
</organism>
<dbReference type="PANTHER" id="PTHR43760:SF1">
    <property type="entry name" value="ENDORIBONUCLEASE L-PSP_CHORISMATE MUTASE-LIKE DOMAIN-CONTAINING PROTEIN"/>
    <property type="match status" value="1"/>
</dbReference>